<gene>
    <name evidence="1" type="ORF">SAY86_024861</name>
</gene>
<comment type="caution">
    <text evidence="1">The sequence shown here is derived from an EMBL/GenBank/DDBJ whole genome shotgun (WGS) entry which is preliminary data.</text>
</comment>
<dbReference type="PANTHER" id="PTHR33835:SF2">
    <property type="entry name" value="LYSINE-TRNA LIGASE"/>
    <property type="match status" value="1"/>
</dbReference>
<evidence type="ECO:0000313" key="1">
    <source>
        <dbReference type="EMBL" id="KAK4799496.1"/>
    </source>
</evidence>
<dbReference type="Proteomes" id="UP001346149">
    <property type="component" value="Unassembled WGS sequence"/>
</dbReference>
<sequence>MALGFSSVSTNIRMTVIKLKSGISRTEECIKKLIVSPIVKTLVLDKVLEKRIIPAHFAAPVTAGRSDLLATFAFLDDLLGKRYGTHPYLSLSLLFTSLLGKAASVMAGPVFGVCRSSQEDCLGEEKVMKQHPLQKWYDKAYEMQ</sequence>
<dbReference type="EMBL" id="JAXQNO010000004">
    <property type="protein sequence ID" value="KAK4799496.1"/>
    <property type="molecule type" value="Genomic_DNA"/>
</dbReference>
<organism evidence="1 2">
    <name type="scientific">Trapa natans</name>
    <name type="common">Water chestnut</name>
    <dbReference type="NCBI Taxonomy" id="22666"/>
    <lineage>
        <taxon>Eukaryota</taxon>
        <taxon>Viridiplantae</taxon>
        <taxon>Streptophyta</taxon>
        <taxon>Embryophyta</taxon>
        <taxon>Tracheophyta</taxon>
        <taxon>Spermatophyta</taxon>
        <taxon>Magnoliopsida</taxon>
        <taxon>eudicotyledons</taxon>
        <taxon>Gunneridae</taxon>
        <taxon>Pentapetalae</taxon>
        <taxon>rosids</taxon>
        <taxon>malvids</taxon>
        <taxon>Myrtales</taxon>
        <taxon>Lythraceae</taxon>
        <taxon>Trapa</taxon>
    </lineage>
</organism>
<reference evidence="1 2" key="1">
    <citation type="journal article" date="2023" name="Hortic Res">
        <title>Pangenome of water caltrop reveals structural variations and asymmetric subgenome divergence after allopolyploidization.</title>
        <authorList>
            <person name="Zhang X."/>
            <person name="Chen Y."/>
            <person name="Wang L."/>
            <person name="Yuan Y."/>
            <person name="Fang M."/>
            <person name="Shi L."/>
            <person name="Lu R."/>
            <person name="Comes H.P."/>
            <person name="Ma Y."/>
            <person name="Chen Y."/>
            <person name="Huang G."/>
            <person name="Zhou Y."/>
            <person name="Zheng Z."/>
            <person name="Qiu Y."/>
        </authorList>
    </citation>
    <scope>NUCLEOTIDE SEQUENCE [LARGE SCALE GENOMIC DNA]</scope>
    <source>
        <strain evidence="1">F231</strain>
    </source>
</reference>
<accession>A0AAN7M6K8</accession>
<dbReference type="PANTHER" id="PTHR33835">
    <property type="entry name" value="YALI0C07656P"/>
    <property type="match status" value="1"/>
</dbReference>
<proteinExistence type="predicted"/>
<evidence type="ECO:0000313" key="2">
    <source>
        <dbReference type="Proteomes" id="UP001346149"/>
    </source>
</evidence>
<keyword evidence="2" id="KW-1185">Reference proteome</keyword>
<protein>
    <submittedName>
        <fullName evidence="1">Uncharacterized protein</fullName>
    </submittedName>
</protein>
<name>A0AAN7M6K8_TRANT</name>
<dbReference type="InterPro" id="IPR025638">
    <property type="entry name" value="DUF4336"/>
</dbReference>
<dbReference type="AlphaFoldDB" id="A0AAN7M6K8"/>